<dbReference type="Gene3D" id="3.60.21.10">
    <property type="match status" value="1"/>
</dbReference>
<evidence type="ECO:0000259" key="3">
    <source>
        <dbReference type="Pfam" id="PF14008"/>
    </source>
</evidence>
<evidence type="ECO:0000313" key="5">
    <source>
        <dbReference type="Proteomes" id="UP000013827"/>
    </source>
</evidence>
<sequence length="320" mass="35355">MHVVNLCSYAATFNGSFQYDWLVADLASVNRNKTPWLIANFHCERVVAPPPHPAPLHPPPRYNSNKKHQGEAEPMRLDMEELLYDAGVDIVINGHVHAYERSVPVYNACLNECAPNYVVIGDGGNYEGASTQWIQPPPWSKVRESSFGVGFLTIINDTHAFYNWSRSACESKDADAHFVDLDGAGCSGGLNKGSTQFSSDSTYFVREEPSMRKPEHNPSCPDKKRKPCGGSTCYCEYKYNSHGTRSVLFSSLPPDSRGCFCFQDEASPDDDMVGGEHASPQAKIKKMRNRLEMLMEHCAVVIQAADAQGAPIAEVDPSCE</sequence>
<dbReference type="EnsemblProtists" id="EOD19585">
    <property type="protein sequence ID" value="EOD19585"/>
    <property type="gene ID" value="EMIHUDRAFT_451170"/>
</dbReference>
<accession>A0A0D3J7V0</accession>
<dbReference type="CDD" id="cd00839">
    <property type="entry name" value="MPP_PAPs"/>
    <property type="match status" value="1"/>
</dbReference>
<dbReference type="Proteomes" id="UP000013827">
    <property type="component" value="Unassembled WGS sequence"/>
</dbReference>
<dbReference type="GeneID" id="17265086"/>
<dbReference type="PANTHER" id="PTHR22953:SF153">
    <property type="entry name" value="PURPLE ACID PHOSPHATASE"/>
    <property type="match status" value="1"/>
</dbReference>
<name>A0A0D3J7V0_EMIH1</name>
<dbReference type="SUPFAM" id="SSF56300">
    <property type="entry name" value="Metallo-dependent phosphatases"/>
    <property type="match status" value="1"/>
</dbReference>
<organism evidence="4 5">
    <name type="scientific">Emiliania huxleyi (strain CCMP1516)</name>
    <dbReference type="NCBI Taxonomy" id="280463"/>
    <lineage>
        <taxon>Eukaryota</taxon>
        <taxon>Haptista</taxon>
        <taxon>Haptophyta</taxon>
        <taxon>Prymnesiophyceae</taxon>
        <taxon>Isochrysidales</taxon>
        <taxon>Noelaerhabdaceae</taxon>
        <taxon>Emiliania</taxon>
    </lineage>
</organism>
<evidence type="ECO:0000256" key="1">
    <source>
        <dbReference type="ARBA" id="ARBA00022729"/>
    </source>
</evidence>
<dbReference type="InterPro" id="IPR029052">
    <property type="entry name" value="Metallo-depent_PP-like"/>
</dbReference>
<evidence type="ECO:0000313" key="4">
    <source>
        <dbReference type="EnsemblProtists" id="EOD19585"/>
    </source>
</evidence>
<dbReference type="InterPro" id="IPR039331">
    <property type="entry name" value="PAPs-like"/>
</dbReference>
<feature type="region of interest" description="Disordered" evidence="2">
    <location>
        <begin position="50"/>
        <end position="71"/>
    </location>
</feature>
<proteinExistence type="predicted"/>
<feature type="compositionally biased region" description="Pro residues" evidence="2">
    <location>
        <begin position="50"/>
        <end position="61"/>
    </location>
</feature>
<dbReference type="GO" id="GO:0003993">
    <property type="term" value="F:acid phosphatase activity"/>
    <property type="evidence" value="ECO:0007669"/>
    <property type="project" value="InterPro"/>
</dbReference>
<dbReference type="Pfam" id="PF14008">
    <property type="entry name" value="Metallophos_C"/>
    <property type="match status" value="1"/>
</dbReference>
<dbReference type="InterPro" id="IPR025733">
    <property type="entry name" value="PAPs_C"/>
</dbReference>
<reference evidence="5" key="1">
    <citation type="journal article" date="2013" name="Nature">
        <title>Pan genome of the phytoplankton Emiliania underpins its global distribution.</title>
        <authorList>
            <person name="Read B.A."/>
            <person name="Kegel J."/>
            <person name="Klute M.J."/>
            <person name="Kuo A."/>
            <person name="Lefebvre S.C."/>
            <person name="Maumus F."/>
            <person name="Mayer C."/>
            <person name="Miller J."/>
            <person name="Monier A."/>
            <person name="Salamov A."/>
            <person name="Young J."/>
            <person name="Aguilar M."/>
            <person name="Claverie J.M."/>
            <person name="Frickenhaus S."/>
            <person name="Gonzalez K."/>
            <person name="Herman E.K."/>
            <person name="Lin Y.C."/>
            <person name="Napier J."/>
            <person name="Ogata H."/>
            <person name="Sarno A.F."/>
            <person name="Shmutz J."/>
            <person name="Schroeder D."/>
            <person name="de Vargas C."/>
            <person name="Verret F."/>
            <person name="von Dassow P."/>
            <person name="Valentin K."/>
            <person name="Van de Peer Y."/>
            <person name="Wheeler G."/>
            <person name="Dacks J.B."/>
            <person name="Delwiche C.F."/>
            <person name="Dyhrman S.T."/>
            <person name="Glockner G."/>
            <person name="John U."/>
            <person name="Richards T."/>
            <person name="Worden A.Z."/>
            <person name="Zhang X."/>
            <person name="Grigoriev I.V."/>
            <person name="Allen A.E."/>
            <person name="Bidle K."/>
            <person name="Borodovsky M."/>
            <person name="Bowler C."/>
            <person name="Brownlee C."/>
            <person name="Cock J.M."/>
            <person name="Elias M."/>
            <person name="Gladyshev V.N."/>
            <person name="Groth M."/>
            <person name="Guda C."/>
            <person name="Hadaegh A."/>
            <person name="Iglesias-Rodriguez M.D."/>
            <person name="Jenkins J."/>
            <person name="Jones B.M."/>
            <person name="Lawson T."/>
            <person name="Leese F."/>
            <person name="Lindquist E."/>
            <person name="Lobanov A."/>
            <person name="Lomsadze A."/>
            <person name="Malik S.B."/>
            <person name="Marsh M.E."/>
            <person name="Mackinder L."/>
            <person name="Mock T."/>
            <person name="Mueller-Roeber B."/>
            <person name="Pagarete A."/>
            <person name="Parker M."/>
            <person name="Probert I."/>
            <person name="Quesneville H."/>
            <person name="Raines C."/>
            <person name="Rensing S.A."/>
            <person name="Riano-Pachon D.M."/>
            <person name="Richier S."/>
            <person name="Rokitta S."/>
            <person name="Shiraiwa Y."/>
            <person name="Soanes D.M."/>
            <person name="van der Giezen M."/>
            <person name="Wahlund T.M."/>
            <person name="Williams B."/>
            <person name="Wilson W."/>
            <person name="Wolfe G."/>
            <person name="Wurch L.L."/>
        </authorList>
    </citation>
    <scope>NUCLEOTIDE SEQUENCE</scope>
</reference>
<keyword evidence="5" id="KW-1185">Reference proteome</keyword>
<dbReference type="PANTHER" id="PTHR22953">
    <property type="entry name" value="ACID PHOSPHATASE RELATED"/>
    <property type="match status" value="1"/>
</dbReference>
<dbReference type="KEGG" id="ehx:EMIHUDRAFT_451170"/>
<reference evidence="4" key="2">
    <citation type="submission" date="2024-10" db="UniProtKB">
        <authorList>
            <consortium name="EnsemblProtists"/>
        </authorList>
    </citation>
    <scope>IDENTIFICATION</scope>
</reference>
<dbReference type="HOGENOM" id="CLU_869969_0_0_1"/>
<evidence type="ECO:0000256" key="2">
    <source>
        <dbReference type="SAM" id="MobiDB-lite"/>
    </source>
</evidence>
<dbReference type="AlphaFoldDB" id="A0A0D3J7V0"/>
<dbReference type="RefSeq" id="XP_005772014.1">
    <property type="nucleotide sequence ID" value="XM_005771957.1"/>
</dbReference>
<feature type="domain" description="Purple acid phosphatase C-terminal" evidence="3">
    <location>
        <begin position="114"/>
        <end position="168"/>
    </location>
</feature>
<protein>
    <recommendedName>
        <fullName evidence="3">Purple acid phosphatase C-terminal domain-containing protein</fullName>
    </recommendedName>
</protein>
<dbReference type="eggNOG" id="KOG1378">
    <property type="taxonomic scope" value="Eukaryota"/>
</dbReference>
<keyword evidence="1" id="KW-0732">Signal</keyword>
<dbReference type="PaxDb" id="2903-EOD19585"/>
<dbReference type="InterPro" id="IPR041792">
    <property type="entry name" value="MPP_PAP"/>
</dbReference>